<dbReference type="GO" id="GO:0006508">
    <property type="term" value="P:proteolysis"/>
    <property type="evidence" value="ECO:0007669"/>
    <property type="project" value="InterPro"/>
</dbReference>
<dbReference type="AlphaFoldDB" id="B9TEN1"/>
<dbReference type="CDD" id="cd07563">
    <property type="entry name" value="Peptidase_S41_IRBP"/>
    <property type="match status" value="1"/>
</dbReference>
<dbReference type="EMBL" id="EQ979134">
    <property type="protein sequence ID" value="EEF25684.1"/>
    <property type="molecule type" value="Genomic_DNA"/>
</dbReference>
<gene>
    <name evidence="3" type="ORF">RCOM_1832710</name>
</gene>
<dbReference type="PANTHER" id="PTHR11261">
    <property type="entry name" value="INTERPHOTORECEPTOR RETINOID-BINDING PROTEIN"/>
    <property type="match status" value="1"/>
</dbReference>
<keyword evidence="4" id="KW-1185">Reference proteome</keyword>
<feature type="chain" id="PRO_5002890189" description="Tail specific protease domain-containing protein" evidence="1">
    <location>
        <begin position="20"/>
        <end position="341"/>
    </location>
</feature>
<dbReference type="SUPFAM" id="SSF52096">
    <property type="entry name" value="ClpP/crotonase"/>
    <property type="match status" value="1"/>
</dbReference>
<dbReference type="PANTHER" id="PTHR11261:SF3">
    <property type="entry name" value="RETINOL-BINDING PROTEIN 3"/>
    <property type="match status" value="1"/>
</dbReference>
<organism evidence="3 4">
    <name type="scientific">Ricinus communis</name>
    <name type="common">Castor bean</name>
    <dbReference type="NCBI Taxonomy" id="3988"/>
    <lineage>
        <taxon>Eukaryota</taxon>
        <taxon>Viridiplantae</taxon>
        <taxon>Streptophyta</taxon>
        <taxon>Embryophyta</taxon>
        <taxon>Tracheophyta</taxon>
        <taxon>Spermatophyta</taxon>
        <taxon>Magnoliopsida</taxon>
        <taxon>eudicotyledons</taxon>
        <taxon>Gunneridae</taxon>
        <taxon>Pentapetalae</taxon>
        <taxon>rosids</taxon>
        <taxon>fabids</taxon>
        <taxon>Malpighiales</taxon>
        <taxon>Euphorbiaceae</taxon>
        <taxon>Acalyphoideae</taxon>
        <taxon>Acalypheae</taxon>
        <taxon>Ricinus</taxon>
    </lineage>
</organism>
<dbReference type="InterPro" id="IPR029045">
    <property type="entry name" value="ClpP/crotonase-like_dom_sf"/>
</dbReference>
<proteinExistence type="predicted"/>
<evidence type="ECO:0000256" key="1">
    <source>
        <dbReference type="SAM" id="SignalP"/>
    </source>
</evidence>
<dbReference type="Pfam" id="PF03572">
    <property type="entry name" value="Peptidase_S41"/>
    <property type="match status" value="1"/>
</dbReference>
<dbReference type="eggNOG" id="ENOG502QW81">
    <property type="taxonomic scope" value="Eukaryota"/>
</dbReference>
<dbReference type="STRING" id="3988.B9TEN1"/>
<evidence type="ECO:0000313" key="4">
    <source>
        <dbReference type="Proteomes" id="UP000008311"/>
    </source>
</evidence>
<dbReference type="Proteomes" id="UP000008311">
    <property type="component" value="Unassembled WGS sequence"/>
</dbReference>
<dbReference type="InterPro" id="IPR005151">
    <property type="entry name" value="Tail-specific_protease"/>
</dbReference>
<feature type="domain" description="Tail specific protease" evidence="2">
    <location>
        <begin position="101"/>
        <end position="301"/>
    </location>
</feature>
<accession>B9TEN1</accession>
<dbReference type="Gene3D" id="3.90.226.10">
    <property type="entry name" value="2-enoyl-CoA Hydratase, Chain A, domain 1"/>
    <property type="match status" value="1"/>
</dbReference>
<keyword evidence="1" id="KW-0732">Signal</keyword>
<name>B9TEN1_RICCO</name>
<dbReference type="InParanoid" id="B9TEN1"/>
<feature type="signal peptide" evidence="1">
    <location>
        <begin position="1"/>
        <end position="19"/>
    </location>
</feature>
<sequence length="341" mass="37493">MRRYMTAVVILLLTCAAHAESPSGAERTKIITGVIDQLRTSYIDVEQASKLEPVLRHADFSQAAGDEAFAEAVTALMQSVTKDQHLRLLYSAKRFESPGNGSPTSTEIAEWQAGWKRDNYGIERVERLPGNIGYFKINYFWDAAAAAPSIAAAMTLLAFTDALIIDLRENGGGDADEVLLIASYLFDQRTHLSDFYRREGNITEQQWTYPAVAGMRFGREKAVYVLTSKATFSAAEGLAYALKNLKRATIVGETTRGGAHPSRVKRINDHYEMMVPGSTVRDHVTGKDWEGVGVLPDLPVPAEEALAMAQISILKKMLADKPNAEGRDEIRKRLAALGSGR</sequence>
<dbReference type="SMART" id="SM00245">
    <property type="entry name" value="TSPc"/>
    <property type="match status" value="1"/>
</dbReference>
<dbReference type="GO" id="GO:0008236">
    <property type="term" value="F:serine-type peptidase activity"/>
    <property type="evidence" value="ECO:0007669"/>
    <property type="project" value="InterPro"/>
</dbReference>
<evidence type="ECO:0000259" key="2">
    <source>
        <dbReference type="SMART" id="SM00245"/>
    </source>
</evidence>
<dbReference type="Gene3D" id="3.30.750.44">
    <property type="match status" value="1"/>
</dbReference>
<protein>
    <recommendedName>
        <fullName evidence="2">Tail specific protease domain-containing protein</fullName>
    </recommendedName>
</protein>
<reference evidence="4" key="1">
    <citation type="journal article" date="2010" name="Nat. Biotechnol.">
        <title>Draft genome sequence of the oilseed species Ricinus communis.</title>
        <authorList>
            <person name="Chan A.P."/>
            <person name="Crabtree J."/>
            <person name="Zhao Q."/>
            <person name="Lorenzi H."/>
            <person name="Orvis J."/>
            <person name="Puiu D."/>
            <person name="Melake-Berhan A."/>
            <person name="Jones K.M."/>
            <person name="Redman J."/>
            <person name="Chen G."/>
            <person name="Cahoon E.B."/>
            <person name="Gedil M."/>
            <person name="Stanke M."/>
            <person name="Haas B.J."/>
            <person name="Wortman J.R."/>
            <person name="Fraser-Liggett C.M."/>
            <person name="Ravel J."/>
            <person name="Rabinowicz P.D."/>
        </authorList>
    </citation>
    <scope>NUCLEOTIDE SEQUENCE [LARGE SCALE GENOMIC DNA]</scope>
    <source>
        <strain evidence="4">cv. Hale</strain>
    </source>
</reference>
<evidence type="ECO:0000313" key="3">
    <source>
        <dbReference type="EMBL" id="EEF25684.1"/>
    </source>
</evidence>